<dbReference type="InterPro" id="IPR001862">
    <property type="entry name" value="MAC_perforin"/>
</dbReference>
<keyword evidence="17" id="KW-0179">Complement alternate pathway</keyword>
<dbReference type="SMART" id="SM00209">
    <property type="entry name" value="TSP1"/>
    <property type="match status" value="2"/>
</dbReference>
<dbReference type="Gene3D" id="2.20.100.10">
    <property type="entry name" value="Thrombospondin type-1 (TSP1) repeat"/>
    <property type="match status" value="1"/>
</dbReference>
<evidence type="ECO:0000256" key="9">
    <source>
        <dbReference type="ARBA" id="ARBA00022588"/>
    </source>
</evidence>
<keyword evidence="14" id="KW-0473">Membrane attack complex</keyword>
<dbReference type="GO" id="GO:0042742">
    <property type="term" value="P:defense response to bacterium"/>
    <property type="evidence" value="ECO:0007669"/>
    <property type="project" value="Ensembl"/>
</dbReference>
<dbReference type="InterPro" id="IPR020864">
    <property type="entry name" value="MACPF"/>
</dbReference>
<dbReference type="Ensembl" id="ENSSPAT00000030408.1">
    <property type="protein sequence ID" value="ENSSPAP00000029920.1"/>
    <property type="gene ID" value="ENSSPAG00000022506.1"/>
</dbReference>
<proteinExistence type="inferred from homology"/>
<dbReference type="SMART" id="SM00457">
    <property type="entry name" value="MACPF"/>
    <property type="match status" value="1"/>
</dbReference>
<dbReference type="STRING" id="144197.ENSSPAP00000029920"/>
<evidence type="ECO:0000256" key="18">
    <source>
        <dbReference type="ARBA" id="ARBA00023180"/>
    </source>
</evidence>
<dbReference type="GO" id="GO:0071391">
    <property type="term" value="P:cellular response to estrogen stimulus"/>
    <property type="evidence" value="ECO:0007669"/>
    <property type="project" value="Ensembl"/>
</dbReference>
<dbReference type="GO" id="GO:0031640">
    <property type="term" value="P:killing of cells of another organism"/>
    <property type="evidence" value="ECO:0007669"/>
    <property type="project" value="UniProtKB-KW"/>
</dbReference>
<feature type="signal peptide" evidence="23">
    <location>
        <begin position="1"/>
        <end position="32"/>
    </location>
</feature>
<keyword evidence="23" id="KW-0732">Signal</keyword>
<keyword evidence="15" id="KW-0472">Membrane</keyword>
<dbReference type="GO" id="GO:0005579">
    <property type="term" value="C:membrane attack complex"/>
    <property type="evidence" value="ECO:0007669"/>
    <property type="project" value="UniProtKB-KW"/>
</dbReference>
<dbReference type="PRINTS" id="PR00764">
    <property type="entry name" value="COMPLEMENTC9"/>
</dbReference>
<dbReference type="GeneID" id="103353276"/>
<dbReference type="PROSITE" id="PS01209">
    <property type="entry name" value="LDLRA_1"/>
    <property type="match status" value="1"/>
</dbReference>
<evidence type="ECO:0000256" key="21">
    <source>
        <dbReference type="ARBA" id="ARBA00093512"/>
    </source>
</evidence>
<organism evidence="25">
    <name type="scientific">Stegastes partitus</name>
    <name type="common">bicolor damselfish</name>
    <dbReference type="NCBI Taxonomy" id="144197"/>
    <lineage>
        <taxon>Eukaryota</taxon>
        <taxon>Metazoa</taxon>
        <taxon>Chordata</taxon>
        <taxon>Craniata</taxon>
        <taxon>Vertebrata</taxon>
        <taxon>Euteleostomi</taxon>
        <taxon>Actinopterygii</taxon>
        <taxon>Neopterygii</taxon>
        <taxon>Teleostei</taxon>
        <taxon>Neoteleostei</taxon>
        <taxon>Acanthomorphata</taxon>
        <taxon>Ovalentaria</taxon>
        <taxon>Pomacentridae</taxon>
        <taxon>Stegastes</taxon>
    </lineage>
</organism>
<sequence length="590" mass="65461">MVIMRIDVALQLGFCSLCLTLALLGEGMGVQALPDPPAVDCAWGRWSEWSACDPCTKTRRRSRTVEVFGQFGGKACKGSLGDRESCVTDAECQQPPPPECSDSEFQCESGACIKKRLMCNGDYDCEDGSDEDCEPVRKPCGNAILDNNEQGRTAGYGINILGADPRMNPFNNDYFNGRCDRARNPNTGQYDRLPWNVGVLSYQTLVEETVSKEIYEDSHSLLREMLKEMSSNVDVGLSFKFKPTEDSLSDIPLNLTIEQQYEKKAMIREVTEYTSAENKSFMRVTGKLQMSTYRMRSRELQVADEFLRHVKSLPLEYEKGIYFAFLEDYGTHYTKNGKSGGEYELIYVLNQDIIKAKNLTERRIQDCVKLGITAEFATTTLHDGKAHYKPSGCDNVTTNETGVTDGKAVVDKVMTSVKGGTLPTAVTMRARLNKEGVMDIATYQAWAQSIPNAPALLNSEPEPIYMLIPLEMPGANSRISNLKQATTDYVSEYSVCKCKPCQNGGTLTLLDGECLCLCPHLFEGLACQNFKSDKSRTPGRRPPVVHEGNWSCWSAWSNCSGGKRDRTRGCNSDGVNGAACRGDARSEEYC</sequence>
<dbReference type="Pfam" id="PF00057">
    <property type="entry name" value="Ldl_recept_a"/>
    <property type="match status" value="1"/>
</dbReference>
<dbReference type="Pfam" id="PF01823">
    <property type="entry name" value="MACPF"/>
    <property type="match status" value="1"/>
</dbReference>
<feature type="disulfide bond" evidence="22">
    <location>
        <begin position="107"/>
        <end position="125"/>
    </location>
</feature>
<dbReference type="SUPFAM" id="SSF57424">
    <property type="entry name" value="LDL receptor-like module"/>
    <property type="match status" value="1"/>
</dbReference>
<feature type="chain" id="PRO_5044592274" description="Complement component C9" evidence="23">
    <location>
        <begin position="33"/>
        <end position="590"/>
    </location>
</feature>
<gene>
    <name evidence="27" type="primary">c9</name>
</gene>
<evidence type="ECO:0000313" key="25">
    <source>
        <dbReference type="Ensembl" id="ENSSPAP00000029920.1"/>
    </source>
</evidence>
<feature type="disulfide bond" evidence="22">
    <location>
        <begin position="100"/>
        <end position="112"/>
    </location>
</feature>
<dbReference type="PROSITE" id="PS50068">
    <property type="entry name" value="LDLRA_2"/>
    <property type="match status" value="1"/>
</dbReference>
<dbReference type="InterPro" id="IPR036055">
    <property type="entry name" value="LDL_receptor-like_sf"/>
</dbReference>
<evidence type="ECO:0000256" key="2">
    <source>
        <dbReference type="ARBA" id="ARBA00004613"/>
    </source>
</evidence>
<evidence type="ECO:0000256" key="4">
    <source>
        <dbReference type="ARBA" id="ARBA00018261"/>
    </source>
</evidence>
<evidence type="ECO:0000256" key="13">
    <source>
        <dbReference type="ARBA" id="ARBA00022875"/>
    </source>
</evidence>
<evidence type="ECO:0000256" key="5">
    <source>
        <dbReference type="ARBA" id="ARBA00022452"/>
    </source>
</evidence>
<reference evidence="25" key="1">
    <citation type="submission" date="2023-09" db="UniProtKB">
        <authorList>
            <consortium name="Ensembl"/>
        </authorList>
    </citation>
    <scope>IDENTIFICATION</scope>
</reference>
<protein>
    <recommendedName>
        <fullName evidence="4">Complement component C9</fullName>
    </recommendedName>
</protein>
<dbReference type="InterPro" id="IPR000884">
    <property type="entry name" value="TSP1_rpt"/>
</dbReference>
<evidence type="ECO:0000256" key="16">
    <source>
        <dbReference type="ARBA" id="ARBA00023157"/>
    </source>
</evidence>
<dbReference type="PROSITE" id="PS00279">
    <property type="entry name" value="MACPF_1"/>
    <property type="match status" value="1"/>
</dbReference>
<dbReference type="CTD" id="735"/>
<dbReference type="SMART" id="SM00192">
    <property type="entry name" value="LDLa"/>
    <property type="match status" value="1"/>
</dbReference>
<evidence type="ECO:0000256" key="20">
    <source>
        <dbReference type="ARBA" id="ARBA00093294"/>
    </source>
</evidence>
<dbReference type="GO" id="GO:0006957">
    <property type="term" value="P:complement activation, alternative pathway"/>
    <property type="evidence" value="ECO:0007669"/>
    <property type="project" value="UniProtKB-KW"/>
</dbReference>
<dbReference type="Proteomes" id="UP000694891">
    <property type="component" value="Unplaced"/>
</dbReference>
<evidence type="ECO:0000256" key="10">
    <source>
        <dbReference type="ARBA" id="ARBA00022692"/>
    </source>
</evidence>
<evidence type="ECO:0000313" key="26">
    <source>
        <dbReference type="Proteomes" id="UP000694891"/>
    </source>
</evidence>
<dbReference type="GO" id="GO:0005576">
    <property type="term" value="C:extracellular region"/>
    <property type="evidence" value="ECO:0007669"/>
    <property type="project" value="UniProtKB-SubCell"/>
</dbReference>
<dbReference type="PANTHER" id="PTHR45742:SF3">
    <property type="entry name" value="COMPLEMENT COMPONENT C9"/>
    <property type="match status" value="1"/>
</dbReference>
<evidence type="ECO:0000256" key="7">
    <source>
        <dbReference type="ARBA" id="ARBA00022536"/>
    </source>
</evidence>
<evidence type="ECO:0000256" key="23">
    <source>
        <dbReference type="SAM" id="SignalP"/>
    </source>
</evidence>
<keyword evidence="26" id="KW-1185">Reference proteome</keyword>
<dbReference type="PROSITE" id="PS50092">
    <property type="entry name" value="TSP1"/>
    <property type="match status" value="2"/>
</dbReference>
<comment type="subcellular location">
    <subcellularLocation>
        <location evidence="2">Secreted</location>
    </subcellularLocation>
    <subcellularLocation>
        <location evidence="1">Target cell membrane</location>
        <topology evidence="1">Multi-pass membrane protein</topology>
    </subcellularLocation>
</comment>
<dbReference type="InterPro" id="IPR036383">
    <property type="entry name" value="TSP1_rpt_sf"/>
</dbReference>
<keyword evidence="9" id="KW-0399">Innate immunity</keyword>
<dbReference type="GO" id="GO:0044218">
    <property type="term" value="C:other organism cell membrane"/>
    <property type="evidence" value="ECO:0007669"/>
    <property type="project" value="UniProtKB-KW"/>
</dbReference>
<dbReference type="SUPFAM" id="SSF82895">
    <property type="entry name" value="TSP-1 type 1 repeat"/>
    <property type="match status" value="2"/>
</dbReference>
<comment type="similarity">
    <text evidence="3">Belongs to the complement C6/C7/C8/C9 family.</text>
</comment>
<evidence type="ECO:0000256" key="8">
    <source>
        <dbReference type="ARBA" id="ARBA00022537"/>
    </source>
</evidence>
<dbReference type="GO" id="GO:0006958">
    <property type="term" value="P:complement activation, classical pathway"/>
    <property type="evidence" value="ECO:0007669"/>
    <property type="project" value="UniProtKB-KW"/>
</dbReference>
<keyword evidence="19" id="KW-1053">Target membrane</keyword>
<evidence type="ECO:0000256" key="22">
    <source>
        <dbReference type="PROSITE-ProRule" id="PRU00124"/>
    </source>
</evidence>
<dbReference type="PROSITE" id="PS51412">
    <property type="entry name" value="MACPF_2"/>
    <property type="match status" value="1"/>
</dbReference>
<evidence type="ECO:0000256" key="1">
    <source>
        <dbReference type="ARBA" id="ARBA00004276"/>
    </source>
</evidence>
<dbReference type="GeneTree" id="ENSGT00940000159777"/>
<evidence type="ECO:0000259" key="24">
    <source>
        <dbReference type="PROSITE" id="PS51412"/>
    </source>
</evidence>
<keyword evidence="18" id="KW-0325">Glycoprotein</keyword>
<evidence type="ECO:0000256" key="6">
    <source>
        <dbReference type="ARBA" id="ARBA00022525"/>
    </source>
</evidence>
<dbReference type="InterPro" id="IPR023415">
    <property type="entry name" value="LDLR_class-A_CS"/>
</dbReference>
<keyword evidence="6" id="KW-0964">Secreted</keyword>
<keyword evidence="16 22" id="KW-1015">Disulfide bond</keyword>
<dbReference type="InterPro" id="IPR020863">
    <property type="entry name" value="MACPF_CS"/>
</dbReference>
<feature type="domain" description="MACPF" evidence="24">
    <location>
        <begin position="136"/>
        <end position="497"/>
    </location>
</feature>
<dbReference type="AlphaFoldDB" id="A0A3B5BA49"/>
<keyword evidence="13" id="KW-0180">Complement pathway</keyword>
<dbReference type="OrthoDB" id="10037824at2759"/>
<keyword evidence="11" id="KW-0204">Cytolysis</keyword>
<dbReference type="RefSeq" id="XP_008274385.1">
    <property type="nucleotide sequence ID" value="XM_008276163.1"/>
</dbReference>
<keyword evidence="10" id="KW-0812">Transmembrane</keyword>
<evidence type="ECO:0000256" key="17">
    <source>
        <dbReference type="ARBA" id="ARBA00023162"/>
    </source>
</evidence>
<keyword evidence="7" id="KW-0245">EGF-like domain</keyword>
<evidence type="ECO:0000256" key="12">
    <source>
        <dbReference type="ARBA" id="ARBA00022859"/>
    </source>
</evidence>
<comment type="subunit">
    <text evidence="21">Homooligomer; about 20 C9 chains oligomerize to give rise to a huge beta-barrel that forms a 100 Angstrom diameter pore in target membranes. Component of the membrane attack complex (MAC), composed of complement C5b, C6, C7, C8A, C8B, C8G and multiple copies of the pore-forming subunit C9.</text>
</comment>
<dbReference type="CDD" id="cd00112">
    <property type="entry name" value="LDLa"/>
    <property type="match status" value="1"/>
</dbReference>
<dbReference type="PANTHER" id="PTHR45742">
    <property type="entry name" value="COMPLEMENT COMPONENT C6"/>
    <property type="match status" value="1"/>
</dbReference>
<evidence type="ECO:0000256" key="19">
    <source>
        <dbReference type="ARBA" id="ARBA00023298"/>
    </source>
</evidence>
<dbReference type="Pfam" id="PF00090">
    <property type="entry name" value="TSP_1"/>
    <property type="match status" value="2"/>
</dbReference>
<evidence type="ECO:0000256" key="11">
    <source>
        <dbReference type="ARBA" id="ARBA00022852"/>
    </source>
</evidence>
<dbReference type="Gene3D" id="4.10.400.10">
    <property type="entry name" value="Low-density Lipoprotein Receptor"/>
    <property type="match status" value="1"/>
</dbReference>
<comment type="caution">
    <text evidence="22">Lacks conserved residue(s) required for the propagation of feature annotation.</text>
</comment>
<keyword evidence="5" id="KW-1134">Transmembrane beta strand</keyword>
<evidence type="ECO:0000256" key="15">
    <source>
        <dbReference type="ARBA" id="ARBA00023136"/>
    </source>
</evidence>
<name>A0A3B5BA49_9TELE</name>
<keyword evidence="8" id="KW-1052">Target cell membrane</keyword>
<accession>A0A3B5BA49</accession>
<keyword evidence="12" id="KW-0391">Immunity</keyword>
<evidence type="ECO:0000313" key="27">
    <source>
        <dbReference type="RefSeq" id="XP_008274385.1"/>
    </source>
</evidence>
<evidence type="ECO:0000256" key="3">
    <source>
        <dbReference type="ARBA" id="ARBA00009214"/>
    </source>
</evidence>
<reference evidence="27" key="2">
    <citation type="submission" date="2025-04" db="UniProtKB">
        <authorList>
            <consortium name="RefSeq"/>
        </authorList>
    </citation>
    <scope>IDENTIFICATION</scope>
</reference>
<comment type="function">
    <text evidence="20">Pore-forming component of the membrane attack complex (MAC), a multiprotein complex activated by the complement cascade, which inserts into a target cell membrane and forms a pore, leading to target cell membrane rupture and cell lysis. The MAC is initiated by proteolytic cleavage of C5 into complement C5b in response to the classical, alternative, lectin and GZMK complement pathways. The complement pathways consist in a cascade of proteins that leads to phagocytosis and breakdown of pathogens and signaling that strengthens the adaptive immune system. Constitutes the pore-forming subunit of the MAC complex: during MAC assembly, C9 associates with the C5b8 intermediate complex, and polymerizes to complete the pore.</text>
</comment>
<dbReference type="InterPro" id="IPR002172">
    <property type="entry name" value="LDrepeatLR_classA_rpt"/>
</dbReference>
<evidence type="ECO:0000256" key="14">
    <source>
        <dbReference type="ARBA" id="ARBA00023058"/>
    </source>
</evidence>